<reference evidence="1 2" key="1">
    <citation type="submission" date="2021-06" db="EMBL/GenBank/DDBJ databases">
        <authorList>
            <person name="Criscuolo A."/>
        </authorList>
    </citation>
    <scope>NUCLEOTIDE SEQUENCE [LARGE SCALE GENOMIC DNA]</scope>
    <source>
        <strain evidence="2">CIP 111802</strain>
    </source>
</reference>
<gene>
    <name evidence="1" type="ORF">PAECIP111802_03981</name>
</gene>
<keyword evidence="2" id="KW-1185">Reference proteome</keyword>
<evidence type="ECO:0000313" key="1">
    <source>
        <dbReference type="EMBL" id="CAG7647466.1"/>
    </source>
</evidence>
<dbReference type="EMBL" id="CAJVCE010000011">
    <property type="protein sequence ID" value="CAG7647466.1"/>
    <property type="molecule type" value="Genomic_DNA"/>
</dbReference>
<proteinExistence type="predicted"/>
<protein>
    <submittedName>
        <fullName evidence="1">Uncharacterized protein</fullName>
    </submittedName>
</protein>
<accession>A0ABM8VKV5</accession>
<sequence length="121" mass="14200">MRRIDRNAQSFQLDPCPTALALVRYLLSHESQLFIRQNTLSIPALKRAAEWQGEEAVAHPSRFHMYRETIPTFMLYTELNVSAEELLRIRQELKLYWSQIDDLETVCRRLEETVPPPSNTV</sequence>
<dbReference type="Proteomes" id="UP000730618">
    <property type="component" value="Unassembled WGS sequence"/>
</dbReference>
<evidence type="ECO:0000313" key="2">
    <source>
        <dbReference type="Proteomes" id="UP000730618"/>
    </source>
</evidence>
<name>A0ABM8VKV5_9BACL</name>
<comment type="caution">
    <text evidence="1">The sequence shown here is derived from an EMBL/GenBank/DDBJ whole genome shotgun (WGS) entry which is preliminary data.</text>
</comment>
<organism evidence="1 2">
    <name type="scientific">Paenibacillus allorhizosphaerae</name>
    <dbReference type="NCBI Taxonomy" id="2849866"/>
    <lineage>
        <taxon>Bacteria</taxon>
        <taxon>Bacillati</taxon>
        <taxon>Bacillota</taxon>
        <taxon>Bacilli</taxon>
        <taxon>Bacillales</taxon>
        <taxon>Paenibacillaceae</taxon>
        <taxon>Paenibacillus</taxon>
    </lineage>
</organism>